<dbReference type="eggNOG" id="COG0845">
    <property type="taxonomic scope" value="Bacteria"/>
</dbReference>
<name>H9ULF3_SPIAZ</name>
<keyword evidence="4" id="KW-1133">Transmembrane helix</keyword>
<dbReference type="Pfam" id="PF25967">
    <property type="entry name" value="RND-MFP_C"/>
    <property type="match status" value="1"/>
</dbReference>
<feature type="domain" description="CusB-like beta-barrel" evidence="5">
    <location>
        <begin position="236"/>
        <end position="308"/>
    </location>
</feature>
<dbReference type="STRING" id="889378.Spiaf_2314"/>
<dbReference type="InterPro" id="IPR006143">
    <property type="entry name" value="RND_pump_MFP"/>
</dbReference>
<dbReference type="PANTHER" id="PTHR30469">
    <property type="entry name" value="MULTIDRUG RESISTANCE PROTEIN MDTA"/>
    <property type="match status" value="1"/>
</dbReference>
<keyword evidence="2" id="KW-0175">Coiled coil</keyword>
<dbReference type="GO" id="GO:0015562">
    <property type="term" value="F:efflux transmembrane transporter activity"/>
    <property type="evidence" value="ECO:0007669"/>
    <property type="project" value="TreeGrafter"/>
</dbReference>
<dbReference type="Pfam" id="PF25954">
    <property type="entry name" value="Beta-barrel_RND_2"/>
    <property type="match status" value="1"/>
</dbReference>
<dbReference type="HOGENOM" id="CLU_018816_14_1_12"/>
<dbReference type="Proteomes" id="UP000007383">
    <property type="component" value="Chromosome"/>
</dbReference>
<sequence>MNRKKHRQHGRLRRKQTVGFSVVVIGLAVVAALYAGRRFQQGETAPDLALRTEEAVEGTVGVSIENPAQSVAHRIRVLRAGAGGEVAWIAAPGYTVSAGDPLVEFAPEQAERRLELARIAVQEARIQLAQHQATREQAARLLQERESLAAAGAVSSEQVQSARDQLRDVGYRVQSAELSLERARLSLVEAQQEYASVTVKAPFDGTVLSVSAAEGDWVGQNSSLLSFGDVSRLRFTAEVDEYDISRIVPGMPVNIRSVVMDGNPLRAEVVEISPEAEIVNNIALFRVSAVAENPDNRLKPGMTADMAIVLARDTGVVIPSTAVSTVRGRSYVEVQADDGTVESRRVEPGADDGNRVAVLEGLSAGERVIVPEASAELPSLIPAAADQTGSTSIIPVPGSAGTSGSAGSPGSPGGGSGGGGGGR</sequence>
<dbReference type="OrthoDB" id="2541666at2"/>
<feature type="transmembrane region" description="Helical" evidence="4">
    <location>
        <begin position="20"/>
        <end position="36"/>
    </location>
</feature>
<reference evidence="8" key="1">
    <citation type="journal article" date="2013" name="Stand. Genomic Sci.">
        <title>Complete genome sequence of the halophilic bacterium Spirochaeta africana type strain (Z-7692(T)) from the alkaline Lake Magadi in the East African Rift.</title>
        <authorList>
            <person name="Liolos K."/>
            <person name="Abt B."/>
            <person name="Scheuner C."/>
            <person name="Teshima H."/>
            <person name="Held B."/>
            <person name="Lapidus A."/>
            <person name="Nolan M."/>
            <person name="Lucas S."/>
            <person name="Deshpande S."/>
            <person name="Cheng J.F."/>
            <person name="Tapia R."/>
            <person name="Goodwin L.A."/>
            <person name="Pitluck S."/>
            <person name="Pagani I."/>
            <person name="Ivanova N."/>
            <person name="Mavromatis K."/>
            <person name="Mikhailova N."/>
            <person name="Huntemann M."/>
            <person name="Pati A."/>
            <person name="Chen A."/>
            <person name="Palaniappan K."/>
            <person name="Land M."/>
            <person name="Rohde M."/>
            <person name="Tindall B.J."/>
            <person name="Detter J.C."/>
            <person name="Goker M."/>
            <person name="Bristow J."/>
            <person name="Eisen J.A."/>
            <person name="Markowitz V."/>
            <person name="Hugenholtz P."/>
            <person name="Woyke T."/>
            <person name="Klenk H.P."/>
            <person name="Kyrpides N.C."/>
        </authorList>
    </citation>
    <scope>NUCLEOTIDE SEQUENCE</scope>
    <source>
        <strain evidence="8">ATCC 700263 / DSM 8902 / Z-7692</strain>
    </source>
</reference>
<dbReference type="InterPro" id="IPR058792">
    <property type="entry name" value="Beta-barrel_RND_2"/>
</dbReference>
<keyword evidence="8" id="KW-1185">Reference proteome</keyword>
<evidence type="ECO:0000313" key="7">
    <source>
        <dbReference type="EMBL" id="AFG38346.1"/>
    </source>
</evidence>
<accession>H9ULF3</accession>
<feature type="domain" description="Multidrug resistance protein MdtA-like C-terminal permuted SH3" evidence="6">
    <location>
        <begin position="316"/>
        <end position="372"/>
    </location>
</feature>
<evidence type="ECO:0000259" key="6">
    <source>
        <dbReference type="Pfam" id="PF25967"/>
    </source>
</evidence>
<dbReference type="RefSeq" id="WP_014456328.1">
    <property type="nucleotide sequence ID" value="NC_017098.1"/>
</dbReference>
<evidence type="ECO:0000256" key="1">
    <source>
        <dbReference type="ARBA" id="ARBA00009477"/>
    </source>
</evidence>
<dbReference type="AlphaFoldDB" id="H9ULF3"/>
<organism evidence="7 8">
    <name type="scientific">Spirochaeta africana (strain ATCC 700263 / DSM 8902 / Z-7692)</name>
    <dbReference type="NCBI Taxonomy" id="889378"/>
    <lineage>
        <taxon>Bacteria</taxon>
        <taxon>Pseudomonadati</taxon>
        <taxon>Spirochaetota</taxon>
        <taxon>Spirochaetia</taxon>
        <taxon>Spirochaetales</taxon>
        <taxon>Spirochaetaceae</taxon>
        <taxon>Spirochaeta</taxon>
    </lineage>
</organism>
<keyword evidence="4" id="KW-0812">Transmembrane</keyword>
<feature type="region of interest" description="Disordered" evidence="3">
    <location>
        <begin position="388"/>
        <end position="423"/>
    </location>
</feature>
<dbReference type="PATRIC" id="fig|889378.3.peg.2288"/>
<evidence type="ECO:0000256" key="2">
    <source>
        <dbReference type="SAM" id="Coils"/>
    </source>
</evidence>
<evidence type="ECO:0000256" key="4">
    <source>
        <dbReference type="SAM" id="Phobius"/>
    </source>
</evidence>
<feature type="coiled-coil region" evidence="2">
    <location>
        <begin position="114"/>
        <end position="200"/>
    </location>
</feature>
<evidence type="ECO:0000313" key="8">
    <source>
        <dbReference type="Proteomes" id="UP000007383"/>
    </source>
</evidence>
<dbReference type="KEGG" id="sfc:Spiaf_2314"/>
<keyword evidence="4" id="KW-0472">Membrane</keyword>
<dbReference type="GO" id="GO:1990281">
    <property type="term" value="C:efflux pump complex"/>
    <property type="evidence" value="ECO:0007669"/>
    <property type="project" value="TreeGrafter"/>
</dbReference>
<protein>
    <submittedName>
        <fullName evidence="7">RND family efflux transporter, MFP subunit</fullName>
    </submittedName>
</protein>
<comment type="similarity">
    <text evidence="1">Belongs to the membrane fusion protein (MFP) (TC 8.A.1) family.</text>
</comment>
<dbReference type="EMBL" id="CP003282">
    <property type="protein sequence ID" value="AFG38346.1"/>
    <property type="molecule type" value="Genomic_DNA"/>
</dbReference>
<dbReference type="NCBIfam" id="TIGR01730">
    <property type="entry name" value="RND_mfp"/>
    <property type="match status" value="1"/>
</dbReference>
<dbReference type="PANTHER" id="PTHR30469:SF33">
    <property type="entry name" value="SLR1207 PROTEIN"/>
    <property type="match status" value="1"/>
</dbReference>
<evidence type="ECO:0000259" key="5">
    <source>
        <dbReference type="Pfam" id="PF25954"/>
    </source>
</evidence>
<gene>
    <name evidence="7" type="ordered locus">Spiaf_2314</name>
</gene>
<dbReference type="SUPFAM" id="SSF111369">
    <property type="entry name" value="HlyD-like secretion proteins"/>
    <property type="match status" value="1"/>
</dbReference>
<feature type="compositionally biased region" description="Low complexity" evidence="3">
    <location>
        <begin position="397"/>
        <end position="409"/>
    </location>
</feature>
<proteinExistence type="inferred from homology"/>
<dbReference type="Gene3D" id="2.40.30.170">
    <property type="match status" value="1"/>
</dbReference>
<dbReference type="Gene3D" id="2.40.420.20">
    <property type="match status" value="1"/>
</dbReference>
<dbReference type="Gene3D" id="2.40.50.100">
    <property type="match status" value="1"/>
</dbReference>
<feature type="compositionally biased region" description="Gly residues" evidence="3">
    <location>
        <begin position="410"/>
        <end position="423"/>
    </location>
</feature>
<evidence type="ECO:0000256" key="3">
    <source>
        <dbReference type="SAM" id="MobiDB-lite"/>
    </source>
</evidence>
<dbReference type="InterPro" id="IPR058627">
    <property type="entry name" value="MdtA-like_C"/>
</dbReference>